<dbReference type="EMBL" id="CP117411">
    <property type="protein sequence ID" value="WCT75215.1"/>
    <property type="molecule type" value="Genomic_DNA"/>
</dbReference>
<keyword evidence="3" id="KW-1185">Reference proteome</keyword>
<name>A0ABY7TPR3_9SPHN</name>
<sequence length="226" mass="24442">MTDRAPWEKEPPPPTPVQQAEARAERAETRAEKLADKAEAAAIRRRWITLGEVLAVLAVAISGLTLWNSWSERTHSEAEKSAADAKASAKSMRLVLKAELAKDKASLTLAPADMTQTIQSQTIFFPTKLDVSPVETTGDARIEAGWFASAAKKGDPPHDRNLKVPIAITTRFVNGDGALGQLSALYHLGYRVEGRLFGSSVELTGLSLIGSVVEKDAQKRIDALTK</sequence>
<proteinExistence type="predicted"/>
<gene>
    <name evidence="2" type="ORF">PQ455_08345</name>
</gene>
<dbReference type="Proteomes" id="UP001220395">
    <property type="component" value="Chromosome"/>
</dbReference>
<evidence type="ECO:0000313" key="3">
    <source>
        <dbReference type="Proteomes" id="UP001220395"/>
    </source>
</evidence>
<dbReference type="RefSeq" id="WP_273690871.1">
    <property type="nucleotide sequence ID" value="NZ_CP117411.1"/>
</dbReference>
<accession>A0ABY7TPR3</accession>
<reference evidence="2 3" key="1">
    <citation type="submission" date="2023-02" db="EMBL/GenBank/DDBJ databases">
        <title>Genome sequence of Sphingomonas naphthae.</title>
        <authorList>
            <person name="Kim S."/>
            <person name="Heo J."/>
            <person name="Kwon S.-W."/>
        </authorList>
    </citation>
    <scope>NUCLEOTIDE SEQUENCE [LARGE SCALE GENOMIC DNA]</scope>
    <source>
        <strain evidence="2 3">KACC 18716</strain>
    </source>
</reference>
<protein>
    <submittedName>
        <fullName evidence="2">Uncharacterized protein</fullName>
    </submittedName>
</protein>
<organism evidence="2 3">
    <name type="scientific">Sphingomonas naphthae</name>
    <dbReference type="NCBI Taxonomy" id="1813468"/>
    <lineage>
        <taxon>Bacteria</taxon>
        <taxon>Pseudomonadati</taxon>
        <taxon>Pseudomonadota</taxon>
        <taxon>Alphaproteobacteria</taxon>
        <taxon>Sphingomonadales</taxon>
        <taxon>Sphingomonadaceae</taxon>
        <taxon>Sphingomonas</taxon>
    </lineage>
</organism>
<evidence type="ECO:0000256" key="1">
    <source>
        <dbReference type="SAM" id="MobiDB-lite"/>
    </source>
</evidence>
<feature type="compositionally biased region" description="Basic and acidic residues" evidence="1">
    <location>
        <begin position="1"/>
        <end position="11"/>
    </location>
</feature>
<feature type="region of interest" description="Disordered" evidence="1">
    <location>
        <begin position="1"/>
        <end position="30"/>
    </location>
</feature>
<evidence type="ECO:0000313" key="2">
    <source>
        <dbReference type="EMBL" id="WCT75215.1"/>
    </source>
</evidence>